<protein>
    <submittedName>
        <fullName evidence="1">Uncharacterized protein</fullName>
    </submittedName>
</protein>
<keyword evidence="2" id="KW-1185">Reference proteome</keyword>
<evidence type="ECO:0000313" key="1">
    <source>
        <dbReference type="EMBL" id="EOB01342.1"/>
    </source>
</evidence>
<name>R0JVS8_ANAPL</name>
<accession>R0JVS8</accession>
<sequence>MGIIHALSLLGLKGALHVIILKSLLFLPLRNYRSNEPRAPLLPDCVTQEIEHVQIRKWPFLAKPAAVPLPPEHPGAEVQLKADHPGLHLPSTYRCGKHHAQLLGPDDDCTTRPNHVASGWRTQKELVRHTGKVGKKTNQADPRCSKVHVNHKNVKRTRYMNPTMEDYECIHIILGVEKQRVKPTEIKEDHPISQYCVHPQDDGILLTASKRIP</sequence>
<gene>
    <name evidence="1" type="ORF">Anapl_15437</name>
</gene>
<evidence type="ECO:0000313" key="2">
    <source>
        <dbReference type="Proteomes" id="UP000296049"/>
    </source>
</evidence>
<dbReference type="EMBL" id="KB743101">
    <property type="protein sequence ID" value="EOB01342.1"/>
    <property type="molecule type" value="Genomic_DNA"/>
</dbReference>
<organism evidence="1 2">
    <name type="scientific">Anas platyrhynchos</name>
    <name type="common">Mallard</name>
    <name type="synonym">Anas boschas</name>
    <dbReference type="NCBI Taxonomy" id="8839"/>
    <lineage>
        <taxon>Eukaryota</taxon>
        <taxon>Metazoa</taxon>
        <taxon>Chordata</taxon>
        <taxon>Craniata</taxon>
        <taxon>Vertebrata</taxon>
        <taxon>Euteleostomi</taxon>
        <taxon>Archelosauria</taxon>
        <taxon>Archosauria</taxon>
        <taxon>Dinosauria</taxon>
        <taxon>Saurischia</taxon>
        <taxon>Theropoda</taxon>
        <taxon>Coelurosauria</taxon>
        <taxon>Aves</taxon>
        <taxon>Neognathae</taxon>
        <taxon>Galloanserae</taxon>
        <taxon>Anseriformes</taxon>
        <taxon>Anatidae</taxon>
        <taxon>Anatinae</taxon>
        <taxon>Anas</taxon>
    </lineage>
</organism>
<reference evidence="2" key="1">
    <citation type="journal article" date="2013" name="Nat. Genet.">
        <title>The duck genome and transcriptome provide insight into an avian influenza virus reservoir species.</title>
        <authorList>
            <person name="Huang Y."/>
            <person name="Li Y."/>
            <person name="Burt D.W."/>
            <person name="Chen H."/>
            <person name="Zhang Y."/>
            <person name="Qian W."/>
            <person name="Kim H."/>
            <person name="Gan S."/>
            <person name="Zhao Y."/>
            <person name="Li J."/>
            <person name="Yi K."/>
            <person name="Feng H."/>
            <person name="Zhu P."/>
            <person name="Li B."/>
            <person name="Liu Q."/>
            <person name="Fairley S."/>
            <person name="Magor K.E."/>
            <person name="Du Z."/>
            <person name="Hu X."/>
            <person name="Goodman L."/>
            <person name="Tafer H."/>
            <person name="Vignal A."/>
            <person name="Lee T."/>
            <person name="Kim K.W."/>
            <person name="Sheng Z."/>
            <person name="An Y."/>
            <person name="Searle S."/>
            <person name="Herrero J."/>
            <person name="Groenen M.A."/>
            <person name="Crooijmans R.P."/>
            <person name="Faraut T."/>
            <person name="Cai Q."/>
            <person name="Webster R.G."/>
            <person name="Aldridge J.R."/>
            <person name="Warren W.C."/>
            <person name="Bartschat S."/>
            <person name="Kehr S."/>
            <person name="Marz M."/>
            <person name="Stadler P.F."/>
            <person name="Smith J."/>
            <person name="Kraus R.H."/>
            <person name="Zhao Y."/>
            <person name="Ren L."/>
            <person name="Fei J."/>
            <person name="Morisson M."/>
            <person name="Kaiser P."/>
            <person name="Griffin D.K."/>
            <person name="Rao M."/>
            <person name="Pitel F."/>
            <person name="Wang J."/>
            <person name="Li N."/>
        </authorList>
    </citation>
    <scope>NUCLEOTIDE SEQUENCE [LARGE SCALE GENOMIC DNA]</scope>
</reference>
<dbReference type="Proteomes" id="UP000296049">
    <property type="component" value="Unassembled WGS sequence"/>
</dbReference>
<proteinExistence type="predicted"/>
<dbReference type="AlphaFoldDB" id="R0JVS8"/>